<comment type="subcellular location">
    <subcellularLocation>
        <location evidence="5">Cytoplasm</location>
    </subcellularLocation>
    <text evidence="5">Binds to ribosomes.</text>
</comment>
<gene>
    <name evidence="5" type="primary">bipA</name>
    <name evidence="7" type="ORF">J2Z42_000234</name>
</gene>
<keyword evidence="3 5" id="KW-0342">GTP-binding</keyword>
<dbReference type="InterPro" id="IPR031157">
    <property type="entry name" value="G_TR_CS"/>
</dbReference>
<keyword evidence="5" id="KW-0963">Cytoplasm</keyword>
<protein>
    <recommendedName>
        <fullName evidence="5">Large ribosomal subunit assembly factor BipA</fullName>
        <ecNumber evidence="5">3.6.5.-</ecNumber>
    </recommendedName>
    <alternativeName>
        <fullName evidence="5">GTP-binding protein BipA</fullName>
    </alternativeName>
</protein>
<comment type="similarity">
    <text evidence="1">Belongs to the TRAFAC class translation factor GTPase superfamily. Classic translation factor GTPase family. LepA subfamily.</text>
</comment>
<keyword evidence="5" id="KW-0699">rRNA-binding</keyword>
<organism evidence="7 8">
    <name type="scientific">Clostridium algifaecis</name>
    <dbReference type="NCBI Taxonomy" id="1472040"/>
    <lineage>
        <taxon>Bacteria</taxon>
        <taxon>Bacillati</taxon>
        <taxon>Bacillota</taxon>
        <taxon>Clostridia</taxon>
        <taxon>Eubacteriales</taxon>
        <taxon>Clostridiaceae</taxon>
        <taxon>Clostridium</taxon>
    </lineage>
</organism>
<evidence type="ECO:0000313" key="7">
    <source>
        <dbReference type="EMBL" id="MBP2031569.1"/>
    </source>
</evidence>
<evidence type="ECO:0000256" key="5">
    <source>
        <dbReference type="HAMAP-Rule" id="MF_00849"/>
    </source>
</evidence>
<dbReference type="NCBIfam" id="TIGR01394">
    <property type="entry name" value="TypA_BipA"/>
    <property type="match status" value="1"/>
</dbReference>
<dbReference type="Gene3D" id="2.40.50.250">
    <property type="entry name" value="bipa protein"/>
    <property type="match status" value="1"/>
</dbReference>
<dbReference type="PANTHER" id="PTHR43512">
    <property type="entry name" value="TRANSLATION FACTOR GUF1-RELATED"/>
    <property type="match status" value="1"/>
</dbReference>
<evidence type="ECO:0000256" key="3">
    <source>
        <dbReference type="ARBA" id="ARBA00023134"/>
    </source>
</evidence>
<dbReference type="InterPro" id="IPR006297">
    <property type="entry name" value="EF-4"/>
</dbReference>
<evidence type="ECO:0000313" key="8">
    <source>
        <dbReference type="Proteomes" id="UP001519307"/>
    </source>
</evidence>
<dbReference type="CDD" id="cd16263">
    <property type="entry name" value="BipA_III"/>
    <property type="match status" value="1"/>
</dbReference>
<comment type="subunit">
    <text evidence="5">Monomer.</text>
</comment>
<dbReference type="HAMAP" id="MF_00849">
    <property type="entry name" value="BipA"/>
    <property type="match status" value="1"/>
</dbReference>
<dbReference type="Gene3D" id="3.30.70.240">
    <property type="match status" value="1"/>
</dbReference>
<dbReference type="InterPro" id="IPR047042">
    <property type="entry name" value="BipA_II"/>
</dbReference>
<comment type="catalytic activity">
    <reaction evidence="5">
        <text>GTP + H2O = GDP + phosphate + H(+)</text>
        <dbReference type="Rhea" id="RHEA:19669"/>
        <dbReference type="ChEBI" id="CHEBI:15377"/>
        <dbReference type="ChEBI" id="CHEBI:15378"/>
        <dbReference type="ChEBI" id="CHEBI:37565"/>
        <dbReference type="ChEBI" id="CHEBI:43474"/>
        <dbReference type="ChEBI" id="CHEBI:58189"/>
    </reaction>
</comment>
<name>A0ABS4KRR8_9CLOT</name>
<sequence length="606" mass="67740">MSLFTRNDIRNVAIIAHVDHGKTTLVDALLKQSHVFRTNEKVEERVMDSNDLEKERGITILSKNTSVMHNGIKINIVDTPGHADFGGEVERVLEMVDSVLLLVDAYEGPMPQTKFVLKKALELKLNPIVVINKIDKPNARPNEVLDEVFDLFIELGANDEQLDFPVVYCSAKAGTAKLEMDDEAVNMDPLFDMIVKNVAAPQGYLDKPLQMLVTTIDHNEYVGRIGVGKITRGTIKKNQPIAVIRKDGKVDNVKVTNLYVYTGLKKEETDEAKLGDIVAVSGIPDINIGETIADVSTPEALPFVDIDEPTLSMYFMTNDSPFAGKEGEFVTSRHLRDRLFKELETNVSLRVEETDSADCFKVSGRGELHLSILIETMRREGYEFQVSKPTVIFKEENGKKMEPIEYLTIDVPEEFMGVVMEKLGPRKADMVNMTSAVNGYTRLEFRIPARGLIGFRNEFMTDTKGNGIMNHVLDSYEPYKGEIPDRSRGSLVVFDPGVSITYGLFNAQERGILFIGPGVEVYEGMIAGECSRADDIEVNVCKKKHLSNTRSSGADDSLKLVPVTPMSLEKSLEFIAADELVEVTPKSIRMRKKILNTDLRKKARRK</sequence>
<reference evidence="7 8" key="1">
    <citation type="submission" date="2021-03" db="EMBL/GenBank/DDBJ databases">
        <title>Genomic Encyclopedia of Type Strains, Phase IV (KMG-IV): sequencing the most valuable type-strain genomes for metagenomic binning, comparative biology and taxonomic classification.</title>
        <authorList>
            <person name="Goeker M."/>
        </authorList>
    </citation>
    <scope>NUCLEOTIDE SEQUENCE [LARGE SCALE GENOMIC DNA]</scope>
    <source>
        <strain evidence="7 8">DSM 28783</strain>
    </source>
</reference>
<comment type="caution">
    <text evidence="7">The sequence shown here is derived from an EMBL/GenBank/DDBJ whole genome shotgun (WGS) entry which is preliminary data.</text>
</comment>
<dbReference type="NCBIfam" id="TIGR00231">
    <property type="entry name" value="small_GTP"/>
    <property type="match status" value="1"/>
</dbReference>
<keyword evidence="5" id="KW-0690">Ribosome biogenesis</keyword>
<proteinExistence type="inferred from homology"/>
<dbReference type="InterPro" id="IPR009000">
    <property type="entry name" value="Transl_B-barrel_sf"/>
</dbReference>
<dbReference type="PROSITE" id="PS00301">
    <property type="entry name" value="G_TR_1"/>
    <property type="match status" value="1"/>
</dbReference>
<keyword evidence="2 5" id="KW-0547">Nucleotide-binding</keyword>
<accession>A0ABS4KRR8</accession>
<dbReference type="Pfam" id="PF21018">
    <property type="entry name" value="BipA_C"/>
    <property type="match status" value="1"/>
</dbReference>
<dbReference type="CDD" id="cd01891">
    <property type="entry name" value="TypA_BipA"/>
    <property type="match status" value="1"/>
</dbReference>
<keyword evidence="5" id="KW-0694">RNA-binding</keyword>
<dbReference type="EC" id="3.6.5.-" evidence="5"/>
<dbReference type="InterPro" id="IPR004161">
    <property type="entry name" value="EFTu-like_2"/>
</dbReference>
<dbReference type="PANTHER" id="PTHR43512:SF4">
    <property type="entry name" value="TRANSLATION FACTOR GUF1 HOMOLOG, CHLOROPLASTIC"/>
    <property type="match status" value="1"/>
</dbReference>
<dbReference type="InterPro" id="IPR027417">
    <property type="entry name" value="P-loop_NTPase"/>
</dbReference>
<dbReference type="Proteomes" id="UP001519307">
    <property type="component" value="Unassembled WGS sequence"/>
</dbReference>
<dbReference type="Gene3D" id="2.40.30.10">
    <property type="entry name" value="Translation factors"/>
    <property type="match status" value="1"/>
</dbReference>
<dbReference type="InterPro" id="IPR035647">
    <property type="entry name" value="EFG_III/V"/>
</dbReference>
<dbReference type="Pfam" id="PF00679">
    <property type="entry name" value="EFG_C"/>
    <property type="match status" value="1"/>
</dbReference>
<dbReference type="InterPro" id="IPR035651">
    <property type="entry name" value="BipA_V"/>
</dbReference>
<dbReference type="InterPro" id="IPR006298">
    <property type="entry name" value="BipA"/>
</dbReference>
<dbReference type="SMART" id="SM00838">
    <property type="entry name" value="EFG_C"/>
    <property type="match status" value="1"/>
</dbReference>
<dbReference type="CDD" id="cd03710">
    <property type="entry name" value="BipA_TypA_C"/>
    <property type="match status" value="1"/>
</dbReference>
<dbReference type="InterPro" id="IPR000640">
    <property type="entry name" value="EFG_V-like"/>
</dbReference>
<keyword evidence="5" id="KW-0378">Hydrolase</keyword>
<dbReference type="Gene3D" id="3.40.50.300">
    <property type="entry name" value="P-loop containing nucleotide triphosphate hydrolases"/>
    <property type="match status" value="1"/>
</dbReference>
<dbReference type="SUPFAM" id="SSF52540">
    <property type="entry name" value="P-loop containing nucleoside triphosphate hydrolases"/>
    <property type="match status" value="1"/>
</dbReference>
<dbReference type="InterPro" id="IPR000795">
    <property type="entry name" value="T_Tr_GTP-bd_dom"/>
</dbReference>
<evidence type="ECO:0000256" key="1">
    <source>
        <dbReference type="ARBA" id="ARBA00005454"/>
    </source>
</evidence>
<dbReference type="InterPro" id="IPR047043">
    <property type="entry name" value="BipA_III"/>
</dbReference>
<comment type="function">
    <text evidence="5">A 50S ribosomal subunit assembly protein with GTPase activity, required for 50S subunit assembly at low temperatures, may also play a role in translation. Binds GTP and analogs. Binds the 70S ribosome between the 30S and 50S subunits, in a similar position as ribosome-bound EF-G; it contacts a number of ribosomal proteins, both rRNAs and the A-site tRNA.</text>
</comment>
<dbReference type="RefSeq" id="WP_209700522.1">
    <property type="nucleotide sequence ID" value="NZ_JAGGLM010000001.1"/>
</dbReference>
<dbReference type="PROSITE" id="PS51722">
    <property type="entry name" value="G_TR_2"/>
    <property type="match status" value="1"/>
</dbReference>
<dbReference type="EMBL" id="JAGGLM010000001">
    <property type="protein sequence ID" value="MBP2031569.1"/>
    <property type="molecule type" value="Genomic_DNA"/>
</dbReference>
<dbReference type="CDD" id="cd03691">
    <property type="entry name" value="BipA_TypA_II"/>
    <property type="match status" value="1"/>
</dbReference>
<dbReference type="SUPFAM" id="SSF50447">
    <property type="entry name" value="Translation proteins"/>
    <property type="match status" value="1"/>
</dbReference>
<comment type="similarity">
    <text evidence="5">Belongs to the TRAFAC class translation factor GTPase superfamily. Classic translation factor GTPase family. BipA subfamily.</text>
</comment>
<feature type="binding site" evidence="5">
    <location>
        <begin position="132"/>
        <end position="135"/>
    </location>
    <ligand>
        <name>GTP</name>
        <dbReference type="ChEBI" id="CHEBI:37565"/>
    </ligand>
</feature>
<dbReference type="InterPro" id="IPR005225">
    <property type="entry name" value="Small_GTP-bd"/>
</dbReference>
<dbReference type="InterPro" id="IPR047041">
    <property type="entry name" value="BipA_GTP-bd_dom"/>
</dbReference>
<keyword evidence="4" id="KW-0472">Membrane</keyword>
<feature type="binding site" evidence="5">
    <location>
        <begin position="19"/>
        <end position="24"/>
    </location>
    <ligand>
        <name>GTP</name>
        <dbReference type="ChEBI" id="CHEBI:37565"/>
    </ligand>
</feature>
<dbReference type="PRINTS" id="PR00315">
    <property type="entry name" value="ELONGATNFCT"/>
</dbReference>
<dbReference type="Gene3D" id="3.30.70.870">
    <property type="entry name" value="Elongation Factor G (Translational Gtpase), domain 3"/>
    <property type="match status" value="1"/>
</dbReference>
<dbReference type="SUPFAM" id="SSF54980">
    <property type="entry name" value="EF-G C-terminal domain-like"/>
    <property type="match status" value="2"/>
</dbReference>
<evidence type="ECO:0000256" key="2">
    <source>
        <dbReference type="ARBA" id="ARBA00022741"/>
    </source>
</evidence>
<dbReference type="Pfam" id="PF00009">
    <property type="entry name" value="GTP_EFTU"/>
    <property type="match status" value="1"/>
</dbReference>
<keyword evidence="8" id="KW-1185">Reference proteome</keyword>
<keyword evidence="5" id="KW-0820">tRNA-binding</keyword>
<dbReference type="InterPro" id="IPR048876">
    <property type="entry name" value="BipA_C"/>
</dbReference>
<evidence type="ECO:0000256" key="4">
    <source>
        <dbReference type="ARBA" id="ARBA00023136"/>
    </source>
</evidence>
<evidence type="ECO:0000259" key="6">
    <source>
        <dbReference type="PROSITE" id="PS51722"/>
    </source>
</evidence>
<dbReference type="Pfam" id="PF03144">
    <property type="entry name" value="GTP_EFTU_D2"/>
    <property type="match status" value="1"/>
</dbReference>
<feature type="domain" description="Tr-type G" evidence="6">
    <location>
        <begin position="7"/>
        <end position="202"/>
    </location>
</feature>
<dbReference type="InterPro" id="IPR042116">
    <property type="entry name" value="TypA/BipA_C"/>
</dbReference>